<dbReference type="GO" id="GO:0003730">
    <property type="term" value="F:mRNA 3'-UTR binding"/>
    <property type="evidence" value="ECO:0007669"/>
    <property type="project" value="InterPro"/>
</dbReference>
<dbReference type="GO" id="GO:0005737">
    <property type="term" value="C:cytoplasm"/>
    <property type="evidence" value="ECO:0007669"/>
    <property type="project" value="UniProtKB-SubCell"/>
</dbReference>
<evidence type="ECO:0000313" key="8">
    <source>
        <dbReference type="EMBL" id="KAH3802995.1"/>
    </source>
</evidence>
<dbReference type="InterPro" id="IPR012677">
    <property type="entry name" value="Nucleotide-bd_a/b_plait_sf"/>
</dbReference>
<dbReference type="GO" id="GO:0000900">
    <property type="term" value="F:mRNA regulatory element binding translation repressor activity"/>
    <property type="evidence" value="ECO:0007669"/>
    <property type="project" value="TreeGrafter"/>
</dbReference>
<accession>A0A9D4FUR9</accession>
<dbReference type="GO" id="GO:0005634">
    <property type="term" value="C:nucleus"/>
    <property type="evidence" value="ECO:0007669"/>
    <property type="project" value="TreeGrafter"/>
</dbReference>
<proteinExistence type="predicted"/>
<dbReference type="InterPro" id="IPR000504">
    <property type="entry name" value="RRM_dom"/>
</dbReference>
<keyword evidence="4 5" id="KW-0694">RNA-binding</keyword>
<dbReference type="InterPro" id="IPR034819">
    <property type="entry name" value="CPEB"/>
</dbReference>
<dbReference type="PANTHER" id="PTHR12566:SF12">
    <property type="entry name" value="TRANSLATIONAL REGULATOR ORB2"/>
    <property type="match status" value="1"/>
</dbReference>
<evidence type="ECO:0000313" key="9">
    <source>
        <dbReference type="Proteomes" id="UP000828390"/>
    </source>
</evidence>
<comment type="caution">
    <text evidence="8">The sequence shown here is derived from an EMBL/GenBank/DDBJ whole genome shotgun (WGS) entry which is preliminary data.</text>
</comment>
<comment type="subcellular location">
    <subcellularLocation>
        <location evidence="1">Cytoplasm</location>
    </subcellularLocation>
</comment>
<sequence>MGEYGVGLQSLSPVDFNRFSNNQSLFSPENSPRTMQDEIAAEKSAAKAQQLSPSANHISDQNDASFAKSEQSVLKNSHLDGKLVENNIIFSSAHSQLDANTQLITSLANASQGNWITQYDVLQGAFQNVNGSVGYQPPSNIMVNTNAGMMQNHVIMPHQSLSQRRAITAQHNFAQRPMQQHTMIPNNAKNYPQWSNAHSQSTLSPYENLQLQQQLRRSVPNMNIPNFAQMKTIKAFPQSHSQQNLAPSKFRRSTSFPSQMHRAAFIKPQMDFVGLDDMAREAPMTYPDRSSAYDTMKFTNFESQLMDIMRTTTMDQADQIKAGKVHHFLFNEDIPLTEECNLDQTVPSLGSPVNTSPGCERVERFSRKVFVGGLPPDIDEEEITLAFRRFGPVVVDWPHKAESKSYFPPKGYSFLLFQDEVSVQSLIEACIVDDDKLYWCVSSPTMKNKPVQIRPWNLSDSDFVMDGSQPLDPRKTIFVGGVPRPLRAVELAMIMDRLYGGVCYAGIDTDPELKYPKGAGRVAFSNQQSYIAAISARFVQLQHGDIDKRVEVKPYVLDDQMCDECQGARCGGKFAPFFCANVTCLQYYCENCWAQIHARPGREFHKPLVKEGADRPRAVPFRWC</sequence>
<feature type="domain" description="RRM" evidence="7">
    <location>
        <begin position="475"/>
        <end position="553"/>
    </location>
</feature>
<organism evidence="8 9">
    <name type="scientific">Dreissena polymorpha</name>
    <name type="common">Zebra mussel</name>
    <name type="synonym">Mytilus polymorpha</name>
    <dbReference type="NCBI Taxonomy" id="45954"/>
    <lineage>
        <taxon>Eukaryota</taxon>
        <taxon>Metazoa</taxon>
        <taxon>Spiralia</taxon>
        <taxon>Lophotrochozoa</taxon>
        <taxon>Mollusca</taxon>
        <taxon>Bivalvia</taxon>
        <taxon>Autobranchia</taxon>
        <taxon>Heteroconchia</taxon>
        <taxon>Euheterodonta</taxon>
        <taxon>Imparidentia</taxon>
        <taxon>Neoheterodontei</taxon>
        <taxon>Myida</taxon>
        <taxon>Dreissenoidea</taxon>
        <taxon>Dreissenidae</taxon>
        <taxon>Dreissena</taxon>
    </lineage>
</organism>
<evidence type="ECO:0000256" key="4">
    <source>
        <dbReference type="ARBA" id="ARBA00022884"/>
    </source>
</evidence>
<keyword evidence="2" id="KW-0963">Cytoplasm</keyword>
<dbReference type="FunFam" id="3.30.70.330:FF:000009">
    <property type="entry name" value="cytoplasmic polyadenylation element-binding protein 2 isoform X1"/>
    <property type="match status" value="1"/>
</dbReference>
<evidence type="ECO:0000256" key="3">
    <source>
        <dbReference type="ARBA" id="ARBA00022737"/>
    </source>
</evidence>
<gene>
    <name evidence="8" type="ORF">DPMN_156693</name>
</gene>
<keyword evidence="3" id="KW-0677">Repeat</keyword>
<dbReference type="CDD" id="cd19757">
    <property type="entry name" value="Bbox1"/>
    <property type="match status" value="1"/>
</dbReference>
<evidence type="ECO:0000256" key="6">
    <source>
        <dbReference type="SAM" id="MobiDB-lite"/>
    </source>
</evidence>
<feature type="compositionally biased region" description="Polar residues" evidence="6">
    <location>
        <begin position="47"/>
        <end position="64"/>
    </location>
</feature>
<protein>
    <recommendedName>
        <fullName evidence="7">RRM domain-containing protein</fullName>
    </recommendedName>
</protein>
<dbReference type="GO" id="GO:2000766">
    <property type="term" value="P:negative regulation of cytoplasmic translation"/>
    <property type="evidence" value="ECO:0007669"/>
    <property type="project" value="TreeGrafter"/>
</dbReference>
<dbReference type="InterPro" id="IPR032296">
    <property type="entry name" value="CEBP_ZZ"/>
</dbReference>
<dbReference type="EMBL" id="JAIWYP010000007">
    <property type="protein sequence ID" value="KAH3802995.1"/>
    <property type="molecule type" value="Genomic_DNA"/>
</dbReference>
<dbReference type="PANTHER" id="PTHR12566">
    <property type="entry name" value="CYTOPLASMIC POLYADENYLATION ELEMENT BINDING PROTEIN CPEB"/>
    <property type="match status" value="1"/>
</dbReference>
<evidence type="ECO:0000259" key="7">
    <source>
        <dbReference type="PROSITE" id="PS50102"/>
    </source>
</evidence>
<feature type="region of interest" description="Disordered" evidence="6">
    <location>
        <begin position="44"/>
        <end position="64"/>
    </location>
</feature>
<dbReference type="Pfam" id="PF16367">
    <property type="entry name" value="RRM_7"/>
    <property type="match status" value="1"/>
</dbReference>
<dbReference type="CDD" id="cd12724">
    <property type="entry name" value="RRM1_CPEB2_like"/>
    <property type="match status" value="1"/>
</dbReference>
<dbReference type="GO" id="GO:0045202">
    <property type="term" value="C:synapse"/>
    <property type="evidence" value="ECO:0007669"/>
    <property type="project" value="TreeGrafter"/>
</dbReference>
<dbReference type="Gene3D" id="4.10.640.40">
    <property type="entry name" value="Cytoplasmic polyadenylation element-binding protein, ZZ domain"/>
    <property type="match status" value="1"/>
</dbReference>
<dbReference type="GO" id="GO:0043022">
    <property type="term" value="F:ribosome binding"/>
    <property type="evidence" value="ECO:0007669"/>
    <property type="project" value="TreeGrafter"/>
</dbReference>
<feature type="domain" description="RRM" evidence="7">
    <location>
        <begin position="367"/>
        <end position="454"/>
    </location>
</feature>
<dbReference type="GO" id="GO:0043005">
    <property type="term" value="C:neuron projection"/>
    <property type="evidence" value="ECO:0007669"/>
    <property type="project" value="TreeGrafter"/>
</dbReference>
<dbReference type="GO" id="GO:0008135">
    <property type="term" value="F:translation factor activity, RNA binding"/>
    <property type="evidence" value="ECO:0007669"/>
    <property type="project" value="TreeGrafter"/>
</dbReference>
<dbReference type="InterPro" id="IPR035979">
    <property type="entry name" value="RBD_domain_sf"/>
</dbReference>
<evidence type="ECO:0000256" key="2">
    <source>
        <dbReference type="ARBA" id="ARBA00022490"/>
    </source>
</evidence>
<dbReference type="CDD" id="cd12726">
    <property type="entry name" value="RRM2_CPEB2_like"/>
    <property type="match status" value="1"/>
</dbReference>
<dbReference type="SUPFAM" id="SSF54928">
    <property type="entry name" value="RNA-binding domain, RBD"/>
    <property type="match status" value="1"/>
</dbReference>
<keyword evidence="9" id="KW-1185">Reference proteome</keyword>
<reference evidence="8" key="2">
    <citation type="submission" date="2020-11" db="EMBL/GenBank/DDBJ databases">
        <authorList>
            <person name="McCartney M.A."/>
            <person name="Auch B."/>
            <person name="Kono T."/>
            <person name="Mallez S."/>
            <person name="Becker A."/>
            <person name="Gohl D.M."/>
            <person name="Silverstein K.A.T."/>
            <person name="Koren S."/>
            <person name="Bechman K.B."/>
            <person name="Herman A."/>
            <person name="Abrahante J.E."/>
            <person name="Garbe J."/>
        </authorList>
    </citation>
    <scope>NUCLEOTIDE SEQUENCE</scope>
    <source>
        <strain evidence="8">Duluth1</strain>
        <tissue evidence="8">Whole animal</tissue>
    </source>
</reference>
<dbReference type="InterPro" id="IPR038446">
    <property type="entry name" value="CEBP_ZZ_sf"/>
</dbReference>
<dbReference type="FunFam" id="3.30.70.330:FF:000008">
    <property type="entry name" value="Cytoplasmic polyadenylation element-binding 2 isoform X2"/>
    <property type="match status" value="1"/>
</dbReference>
<dbReference type="FunFam" id="4.10.640.40:FF:000001">
    <property type="entry name" value="Cytoplasmic polyadenylation element-binding 2 isoform X2"/>
    <property type="match status" value="1"/>
</dbReference>
<evidence type="ECO:0000256" key="1">
    <source>
        <dbReference type="ARBA" id="ARBA00004496"/>
    </source>
</evidence>
<dbReference type="PROSITE" id="PS50102">
    <property type="entry name" value="RRM"/>
    <property type="match status" value="2"/>
</dbReference>
<dbReference type="SMART" id="SM00360">
    <property type="entry name" value="RRM"/>
    <property type="match status" value="2"/>
</dbReference>
<dbReference type="Gene3D" id="3.30.70.330">
    <property type="match status" value="2"/>
</dbReference>
<dbReference type="Proteomes" id="UP000828390">
    <property type="component" value="Unassembled WGS sequence"/>
</dbReference>
<dbReference type="OrthoDB" id="10033548at2759"/>
<reference evidence="8" key="1">
    <citation type="journal article" date="2019" name="bioRxiv">
        <title>The Genome of the Zebra Mussel, Dreissena polymorpha: A Resource for Invasive Species Research.</title>
        <authorList>
            <person name="McCartney M.A."/>
            <person name="Auch B."/>
            <person name="Kono T."/>
            <person name="Mallez S."/>
            <person name="Zhang Y."/>
            <person name="Obille A."/>
            <person name="Becker A."/>
            <person name="Abrahante J.E."/>
            <person name="Garbe J."/>
            <person name="Badalamenti J.P."/>
            <person name="Herman A."/>
            <person name="Mangelson H."/>
            <person name="Liachko I."/>
            <person name="Sullivan S."/>
            <person name="Sone E.D."/>
            <person name="Koren S."/>
            <person name="Silverstein K.A.T."/>
            <person name="Beckman K.B."/>
            <person name="Gohl D.M."/>
        </authorList>
    </citation>
    <scope>NUCLEOTIDE SEQUENCE</scope>
    <source>
        <strain evidence="8">Duluth1</strain>
        <tissue evidence="8">Whole animal</tissue>
    </source>
</reference>
<dbReference type="AlphaFoldDB" id="A0A9D4FUR9"/>
<dbReference type="Pfam" id="PF16366">
    <property type="entry name" value="CEBP_ZZ"/>
    <property type="match status" value="1"/>
</dbReference>
<evidence type="ECO:0000256" key="5">
    <source>
        <dbReference type="PROSITE-ProRule" id="PRU00176"/>
    </source>
</evidence>
<name>A0A9D4FUR9_DREPO</name>